<dbReference type="Proteomes" id="UP001552299">
    <property type="component" value="Unassembled WGS sequence"/>
</dbReference>
<dbReference type="AlphaFoldDB" id="A0ABD0UPJ0"/>
<feature type="region of interest" description="Disordered" evidence="1">
    <location>
        <begin position="23"/>
        <end position="52"/>
    </location>
</feature>
<protein>
    <submittedName>
        <fullName evidence="2">Uncharacterized protein</fullName>
    </submittedName>
</protein>
<sequence length="52" mass="5920">MGALMAMGREHIKLFIRNERKEDGLTSPTNIKEGEKSDQTGQFLIRISWPTS</sequence>
<comment type="caution">
    <text evidence="2">The sequence shown here is derived from an EMBL/GenBank/DDBJ whole genome shotgun (WGS) entry which is preliminary data.</text>
</comment>
<gene>
    <name evidence="2" type="ORF">M5K25_014925</name>
</gene>
<proteinExistence type="predicted"/>
<accession>A0ABD0UPJ0</accession>
<keyword evidence="3" id="KW-1185">Reference proteome</keyword>
<organism evidence="2 3">
    <name type="scientific">Dendrobium thyrsiflorum</name>
    <name type="common">Pinecone-like raceme dendrobium</name>
    <name type="synonym">Orchid</name>
    <dbReference type="NCBI Taxonomy" id="117978"/>
    <lineage>
        <taxon>Eukaryota</taxon>
        <taxon>Viridiplantae</taxon>
        <taxon>Streptophyta</taxon>
        <taxon>Embryophyta</taxon>
        <taxon>Tracheophyta</taxon>
        <taxon>Spermatophyta</taxon>
        <taxon>Magnoliopsida</taxon>
        <taxon>Liliopsida</taxon>
        <taxon>Asparagales</taxon>
        <taxon>Orchidaceae</taxon>
        <taxon>Epidendroideae</taxon>
        <taxon>Malaxideae</taxon>
        <taxon>Dendrobiinae</taxon>
        <taxon>Dendrobium</taxon>
    </lineage>
</organism>
<evidence type="ECO:0000313" key="2">
    <source>
        <dbReference type="EMBL" id="KAL0914566.1"/>
    </source>
</evidence>
<evidence type="ECO:0000256" key="1">
    <source>
        <dbReference type="SAM" id="MobiDB-lite"/>
    </source>
</evidence>
<dbReference type="EMBL" id="JANQDX010000012">
    <property type="protein sequence ID" value="KAL0914566.1"/>
    <property type="molecule type" value="Genomic_DNA"/>
</dbReference>
<evidence type="ECO:0000313" key="3">
    <source>
        <dbReference type="Proteomes" id="UP001552299"/>
    </source>
</evidence>
<reference evidence="2 3" key="1">
    <citation type="journal article" date="2024" name="Plant Biotechnol. J.">
        <title>Dendrobium thyrsiflorum genome and its molecular insights into genes involved in important horticultural traits.</title>
        <authorList>
            <person name="Chen B."/>
            <person name="Wang J.Y."/>
            <person name="Zheng P.J."/>
            <person name="Li K.L."/>
            <person name="Liang Y.M."/>
            <person name="Chen X.F."/>
            <person name="Zhang C."/>
            <person name="Zhao X."/>
            <person name="He X."/>
            <person name="Zhang G.Q."/>
            <person name="Liu Z.J."/>
            <person name="Xu Q."/>
        </authorList>
    </citation>
    <scope>NUCLEOTIDE SEQUENCE [LARGE SCALE GENOMIC DNA]</scope>
    <source>
        <strain evidence="2">GZMU011</strain>
    </source>
</reference>
<name>A0ABD0UPJ0_DENTH</name>